<comment type="function">
    <text evidence="8">Catalyzes the methylthiolation of an aspartic acid residue of ribosomal protein uS12.</text>
</comment>
<feature type="binding site" evidence="8">
    <location>
        <position position="159"/>
    </location>
    <ligand>
        <name>[4Fe-4S] cluster</name>
        <dbReference type="ChEBI" id="CHEBI:49883"/>
        <label>2</label>
        <note>4Fe-4S-S-AdoMet</note>
    </ligand>
</feature>
<dbReference type="GO" id="GO:0005829">
    <property type="term" value="C:cytosol"/>
    <property type="evidence" value="ECO:0007669"/>
    <property type="project" value="TreeGrafter"/>
</dbReference>
<evidence type="ECO:0000256" key="3">
    <source>
        <dbReference type="ARBA" id="ARBA00022679"/>
    </source>
</evidence>
<dbReference type="GO" id="GO:0046872">
    <property type="term" value="F:metal ion binding"/>
    <property type="evidence" value="ECO:0007669"/>
    <property type="project" value="UniProtKB-KW"/>
</dbReference>
<evidence type="ECO:0000313" key="12">
    <source>
        <dbReference type="EMBL" id="CAJ75022.1"/>
    </source>
</evidence>
<dbReference type="SFLD" id="SFLDG01061">
    <property type="entry name" value="methylthiotransferase"/>
    <property type="match status" value="1"/>
</dbReference>
<dbReference type="PANTHER" id="PTHR43837">
    <property type="entry name" value="RIBOSOMAL PROTEIN S12 METHYLTHIOTRANSFERASE RIMO"/>
    <property type="match status" value="1"/>
</dbReference>
<dbReference type="InterPro" id="IPR013848">
    <property type="entry name" value="Methylthiotransferase_N"/>
</dbReference>
<dbReference type="PROSITE" id="PS01278">
    <property type="entry name" value="MTTASE_RADICAL"/>
    <property type="match status" value="1"/>
</dbReference>
<keyword evidence="3 8" id="KW-0808">Transferase</keyword>
<dbReference type="CDD" id="cd01335">
    <property type="entry name" value="Radical_SAM"/>
    <property type="match status" value="1"/>
</dbReference>
<dbReference type="GO" id="GO:0006400">
    <property type="term" value="P:tRNA modification"/>
    <property type="evidence" value="ECO:0007669"/>
    <property type="project" value="InterPro"/>
</dbReference>
<dbReference type="Gene3D" id="3.40.50.12160">
    <property type="entry name" value="Methylthiotransferase, N-terminal domain"/>
    <property type="match status" value="1"/>
</dbReference>
<evidence type="ECO:0000256" key="1">
    <source>
        <dbReference type="ARBA" id="ARBA00022485"/>
    </source>
</evidence>
<feature type="domain" description="MTTase N-terminal" evidence="10">
    <location>
        <begin position="8"/>
        <end position="124"/>
    </location>
</feature>
<dbReference type="InterPro" id="IPR002792">
    <property type="entry name" value="TRAM_dom"/>
</dbReference>
<dbReference type="GO" id="GO:0103039">
    <property type="term" value="F:protein methylthiotransferase activity"/>
    <property type="evidence" value="ECO:0007669"/>
    <property type="project" value="UniProtKB-EC"/>
</dbReference>
<evidence type="ECO:0000256" key="8">
    <source>
        <dbReference type="HAMAP-Rule" id="MF_01865"/>
    </source>
</evidence>
<name>Q1Q4S9_KUEST</name>
<dbReference type="Gene3D" id="3.80.30.20">
    <property type="entry name" value="tm_1862 like domain"/>
    <property type="match status" value="1"/>
</dbReference>
<dbReference type="NCBIfam" id="TIGR01125">
    <property type="entry name" value="30S ribosomal protein S12 methylthiotransferase RimO"/>
    <property type="match status" value="1"/>
</dbReference>
<feature type="binding site" evidence="8">
    <location>
        <position position="17"/>
    </location>
    <ligand>
        <name>[4Fe-4S] cluster</name>
        <dbReference type="ChEBI" id="CHEBI:49883"/>
        <label>1</label>
    </ligand>
</feature>
<dbReference type="NCBIfam" id="TIGR00089">
    <property type="entry name" value="MiaB/RimO family radical SAM methylthiotransferase"/>
    <property type="match status" value="1"/>
</dbReference>
<evidence type="ECO:0000256" key="2">
    <source>
        <dbReference type="ARBA" id="ARBA00022490"/>
    </source>
</evidence>
<feature type="binding site" evidence="8">
    <location>
        <position position="162"/>
    </location>
    <ligand>
        <name>[4Fe-4S] cluster</name>
        <dbReference type="ChEBI" id="CHEBI:49883"/>
        <label>2</label>
        <note>4Fe-4S-S-AdoMet</note>
    </ligand>
</feature>
<dbReference type="Pfam" id="PF18693">
    <property type="entry name" value="TRAM_2"/>
    <property type="match status" value="1"/>
</dbReference>
<dbReference type="PANTHER" id="PTHR43837:SF1">
    <property type="entry name" value="RIBOSOMAL PROTEIN US12 METHYLTHIOTRANSFERASE RIMO"/>
    <property type="match status" value="1"/>
</dbReference>
<dbReference type="InterPro" id="IPR012340">
    <property type="entry name" value="NA-bd_OB-fold"/>
</dbReference>
<keyword evidence="2 8" id="KW-0963">Cytoplasm</keyword>
<evidence type="ECO:0000256" key="6">
    <source>
        <dbReference type="ARBA" id="ARBA00023004"/>
    </source>
</evidence>
<reference evidence="12" key="2">
    <citation type="submission" date="2006-01" db="EMBL/GenBank/DDBJ databases">
        <authorList>
            <person name="Genoscope"/>
        </authorList>
    </citation>
    <scope>NUCLEOTIDE SEQUENCE</scope>
</reference>
<dbReference type="InterPro" id="IPR058240">
    <property type="entry name" value="rSAM_sf"/>
</dbReference>
<dbReference type="InterPro" id="IPR007197">
    <property type="entry name" value="rSAM"/>
</dbReference>
<dbReference type="GO" id="GO:0035599">
    <property type="term" value="F:aspartic acid methylthiotransferase activity"/>
    <property type="evidence" value="ECO:0007669"/>
    <property type="project" value="TreeGrafter"/>
</dbReference>
<feature type="domain" description="Radical SAM core" evidence="11">
    <location>
        <begin position="141"/>
        <end position="372"/>
    </location>
</feature>
<dbReference type="InterPro" id="IPR038135">
    <property type="entry name" value="Methylthiotransferase_N_sf"/>
</dbReference>
<dbReference type="InterPro" id="IPR005839">
    <property type="entry name" value="Methylthiotransferase"/>
</dbReference>
<keyword evidence="4 8" id="KW-0949">S-adenosyl-L-methionine</keyword>
<dbReference type="HAMAP" id="MF_01865">
    <property type="entry name" value="MTTase_RimO"/>
    <property type="match status" value="1"/>
</dbReference>
<dbReference type="InterPro" id="IPR005840">
    <property type="entry name" value="Ribosomal_uS12_MeSTrfase_RimO"/>
</dbReference>
<dbReference type="EMBL" id="CT573071">
    <property type="protein sequence ID" value="CAJ75022.1"/>
    <property type="molecule type" value="Genomic_DNA"/>
</dbReference>
<feature type="domain" description="TRAM" evidence="9">
    <location>
        <begin position="374"/>
        <end position="437"/>
    </location>
</feature>
<evidence type="ECO:0000256" key="4">
    <source>
        <dbReference type="ARBA" id="ARBA00022691"/>
    </source>
</evidence>
<sequence>MKMISKSKTVALINLGCTKNLVDAEEMLGRIAANGSTICQYPEDAEVLVVNTCGFIDDSKKESIDMIFKMAKLKENAQCKKLIVTGCLAQRYSAELKSEIPEIDDVVGLKDFEKITHLTGKRQMDNSTIYQGDDWRNRIRLTPKHYSYLRISDGCDNRCTYCAIPGIRGNFMSRSIENILEESRQMASEGVKEINIISQDTTSYGLDIYGKQMLHVLLEKIAAIEGIQWIRLLYTHPGHFYPELINTINEHETICKYIDLPIQHINDTILGKMGRNTTRKSIETLINNLRRSIRSIVLRTSVIVGFPGETDEQYQELLEFIKKTKFERLGVFAYSKEENTPAAKFKKQVGKKVKQERLNEIMLAQREIVWENNKNLIGKKASVIVDEKEVVSGMLIGRTSGDAPEVDGKVFINDKQIKVGEIRELVISNVNGYDLVA</sequence>
<dbReference type="SMART" id="SM00729">
    <property type="entry name" value="Elp3"/>
    <property type="match status" value="1"/>
</dbReference>
<keyword evidence="1 8" id="KW-0004">4Fe-4S</keyword>
<dbReference type="PROSITE" id="PS50926">
    <property type="entry name" value="TRAM"/>
    <property type="match status" value="1"/>
</dbReference>
<evidence type="ECO:0000256" key="5">
    <source>
        <dbReference type="ARBA" id="ARBA00022723"/>
    </source>
</evidence>
<evidence type="ECO:0000259" key="10">
    <source>
        <dbReference type="PROSITE" id="PS51449"/>
    </source>
</evidence>
<evidence type="ECO:0000259" key="9">
    <source>
        <dbReference type="PROSITE" id="PS50926"/>
    </source>
</evidence>
<comment type="similarity">
    <text evidence="8">Belongs to the methylthiotransferase family. RimO subfamily.</text>
</comment>
<evidence type="ECO:0000259" key="11">
    <source>
        <dbReference type="PROSITE" id="PS51918"/>
    </source>
</evidence>
<dbReference type="InterPro" id="IPR020612">
    <property type="entry name" value="Methylthiotransferase_CS"/>
</dbReference>
<dbReference type="SUPFAM" id="SSF102114">
    <property type="entry name" value="Radical SAM enzymes"/>
    <property type="match status" value="1"/>
</dbReference>
<dbReference type="Pfam" id="PF00919">
    <property type="entry name" value="UPF0004"/>
    <property type="match status" value="1"/>
</dbReference>
<dbReference type="PROSITE" id="PS51918">
    <property type="entry name" value="RADICAL_SAM"/>
    <property type="match status" value="1"/>
</dbReference>
<dbReference type="FunFam" id="3.80.30.20:FF:000001">
    <property type="entry name" value="tRNA-2-methylthio-N(6)-dimethylallyladenosine synthase 2"/>
    <property type="match status" value="1"/>
</dbReference>
<dbReference type="PROSITE" id="PS51449">
    <property type="entry name" value="MTTASE_N"/>
    <property type="match status" value="1"/>
</dbReference>
<dbReference type="InterPro" id="IPR006638">
    <property type="entry name" value="Elp3/MiaA/NifB-like_rSAM"/>
</dbReference>
<dbReference type="Pfam" id="PF04055">
    <property type="entry name" value="Radical_SAM"/>
    <property type="match status" value="1"/>
</dbReference>
<comment type="subcellular location">
    <subcellularLocation>
        <location evidence="8">Cytoplasm</location>
    </subcellularLocation>
</comment>
<dbReference type="EC" id="2.8.4.4" evidence="8"/>
<comment type="cofactor">
    <cofactor evidence="8">
        <name>[4Fe-4S] cluster</name>
        <dbReference type="ChEBI" id="CHEBI:49883"/>
    </cofactor>
    <text evidence="8">Binds 2 [4Fe-4S] clusters. One cluster is coordinated with 3 cysteines and an exchangeable S-adenosyl-L-methionine.</text>
</comment>
<proteinExistence type="inferred from homology"/>
<feature type="binding site" evidence="8">
    <location>
        <position position="87"/>
    </location>
    <ligand>
        <name>[4Fe-4S] cluster</name>
        <dbReference type="ChEBI" id="CHEBI:49883"/>
        <label>1</label>
    </ligand>
</feature>
<feature type="binding site" evidence="8">
    <location>
        <position position="53"/>
    </location>
    <ligand>
        <name>[4Fe-4S] cluster</name>
        <dbReference type="ChEBI" id="CHEBI:49883"/>
        <label>1</label>
    </ligand>
</feature>
<gene>
    <name evidence="12" type="primary">miaB</name>
    <name evidence="8" type="synonym">rimO</name>
    <name evidence="12" type="ORF">kuste4260</name>
</gene>
<comment type="catalytic activity">
    <reaction evidence="8">
        <text>L-aspartate(89)-[ribosomal protein uS12]-hydrogen + (sulfur carrier)-SH + AH2 + 2 S-adenosyl-L-methionine = 3-methylsulfanyl-L-aspartate(89)-[ribosomal protein uS12]-hydrogen + (sulfur carrier)-H + 5'-deoxyadenosine + L-methionine + A + S-adenosyl-L-homocysteine + 2 H(+)</text>
        <dbReference type="Rhea" id="RHEA:37087"/>
        <dbReference type="Rhea" id="RHEA-COMP:10460"/>
        <dbReference type="Rhea" id="RHEA-COMP:10461"/>
        <dbReference type="Rhea" id="RHEA-COMP:14737"/>
        <dbReference type="Rhea" id="RHEA-COMP:14739"/>
        <dbReference type="ChEBI" id="CHEBI:13193"/>
        <dbReference type="ChEBI" id="CHEBI:15378"/>
        <dbReference type="ChEBI" id="CHEBI:17319"/>
        <dbReference type="ChEBI" id="CHEBI:17499"/>
        <dbReference type="ChEBI" id="CHEBI:29917"/>
        <dbReference type="ChEBI" id="CHEBI:29961"/>
        <dbReference type="ChEBI" id="CHEBI:57844"/>
        <dbReference type="ChEBI" id="CHEBI:57856"/>
        <dbReference type="ChEBI" id="CHEBI:59789"/>
        <dbReference type="ChEBI" id="CHEBI:64428"/>
        <dbReference type="ChEBI" id="CHEBI:73599"/>
        <dbReference type="EC" id="2.8.4.4"/>
    </reaction>
</comment>
<accession>Q1Q4S9</accession>
<protein>
    <recommendedName>
        <fullName evidence="8">Ribosomal protein uS12 methylthiotransferase RimO</fullName>
        <shortName evidence="8">uS12 MTTase</shortName>
        <shortName evidence="8">uS12 methylthiotransferase</shortName>
        <ecNumber evidence="8">2.8.4.4</ecNumber>
    </recommendedName>
    <alternativeName>
        <fullName evidence="8">Ribosomal protein uS12 (aspartate-C(3))-methylthiotransferase</fullName>
    </alternativeName>
    <alternativeName>
        <fullName evidence="8">Ribosome maturation factor RimO</fullName>
    </alternativeName>
</protein>
<reference evidence="12" key="1">
    <citation type="journal article" date="2006" name="Nature">
        <title>Deciphering the evolution and metabolism of an anammox bacterium from a community genome.</title>
        <authorList>
            <person name="Strous M."/>
            <person name="Pelletier E."/>
            <person name="Mangenot S."/>
            <person name="Rattei T."/>
            <person name="Lehner A."/>
            <person name="Taylor M.W."/>
            <person name="Horn M."/>
            <person name="Daims H."/>
            <person name="Bartol-Mavel D."/>
            <person name="Wincker P."/>
            <person name="Barbe V."/>
            <person name="Fonknechten N."/>
            <person name="Vallenet D."/>
            <person name="Segurens B."/>
            <person name="Schenowitz-Truong C."/>
            <person name="Medigue C."/>
            <person name="Collingro A."/>
            <person name="Snel B."/>
            <person name="Dutilh B.E."/>
            <person name="OpDenCamp H.J.M."/>
            <person name="vanDerDrift C."/>
            <person name="Cirpus I."/>
            <person name="vanDePas-Schoonen K.T."/>
            <person name="Harhangi H.R."/>
            <person name="vanNiftrik L."/>
            <person name="Schmid M."/>
            <person name="Keltjens J."/>
            <person name="vanDeVossenberg J."/>
            <person name="Kartal B."/>
            <person name="Meier H."/>
            <person name="Frishman D."/>
            <person name="Huynen M.A."/>
            <person name="Mewes H."/>
            <person name="Weissenbach J."/>
            <person name="Jetten M.S.M."/>
            <person name="Wagner M."/>
            <person name="LePaslier D."/>
        </authorList>
    </citation>
    <scope>NUCLEOTIDE SEQUENCE</scope>
</reference>
<organism evidence="12">
    <name type="scientific">Kuenenia stuttgartiensis</name>
    <dbReference type="NCBI Taxonomy" id="174633"/>
    <lineage>
        <taxon>Bacteria</taxon>
        <taxon>Pseudomonadati</taxon>
        <taxon>Planctomycetota</taxon>
        <taxon>Candidatus Brocadiia</taxon>
        <taxon>Candidatus Brocadiales</taxon>
        <taxon>Candidatus Brocadiaceae</taxon>
        <taxon>Candidatus Kuenenia</taxon>
    </lineage>
</organism>
<dbReference type="InterPro" id="IPR023404">
    <property type="entry name" value="rSAM_horseshoe"/>
</dbReference>
<dbReference type="GO" id="GO:0051539">
    <property type="term" value="F:4 iron, 4 sulfur cluster binding"/>
    <property type="evidence" value="ECO:0007669"/>
    <property type="project" value="UniProtKB-UniRule"/>
</dbReference>
<keyword evidence="5 8" id="KW-0479">Metal-binding</keyword>
<keyword evidence="7 8" id="KW-0411">Iron-sulfur</keyword>
<dbReference type="Gene3D" id="2.40.50.140">
    <property type="entry name" value="Nucleic acid-binding proteins"/>
    <property type="match status" value="1"/>
</dbReference>
<evidence type="ECO:0000256" key="7">
    <source>
        <dbReference type="ARBA" id="ARBA00023014"/>
    </source>
</evidence>
<dbReference type="SFLD" id="SFLDG01082">
    <property type="entry name" value="B12-binding_domain_containing"/>
    <property type="match status" value="1"/>
</dbReference>
<keyword evidence="6 8" id="KW-0408">Iron</keyword>
<dbReference type="SFLD" id="SFLDF00274">
    <property type="entry name" value="ribosomal_protein_S12_methylth"/>
    <property type="match status" value="1"/>
</dbReference>
<dbReference type="SFLD" id="SFLDS00029">
    <property type="entry name" value="Radical_SAM"/>
    <property type="match status" value="1"/>
</dbReference>
<feature type="binding site" evidence="8">
    <location>
        <position position="155"/>
    </location>
    <ligand>
        <name>[4Fe-4S] cluster</name>
        <dbReference type="ChEBI" id="CHEBI:49883"/>
        <label>2</label>
        <note>4Fe-4S-S-AdoMet</note>
    </ligand>
</feature>
<dbReference type="AlphaFoldDB" id="Q1Q4S9"/>